<evidence type="ECO:0000256" key="1">
    <source>
        <dbReference type="SAM" id="MobiDB-lite"/>
    </source>
</evidence>
<evidence type="ECO:0008006" key="5">
    <source>
        <dbReference type="Google" id="ProtNLM"/>
    </source>
</evidence>
<evidence type="ECO:0000256" key="2">
    <source>
        <dbReference type="SAM" id="Phobius"/>
    </source>
</evidence>
<dbReference type="EMBL" id="CP141885">
    <property type="protein sequence ID" value="WRT67004.1"/>
    <property type="molecule type" value="Genomic_DNA"/>
</dbReference>
<sequence length="121" mass="13987">MTSPTYHLSEIVETLQDAIQGDDNPSSNSQERRRGEKKFSPPPHGPFTSLTLYLFSSLMFVISISSFLLGISYIYCPSEIIPFIKPICQDEHYKYIIPLLIPVIAWFSIANWVGWEYFRYS</sequence>
<proteinExistence type="predicted"/>
<feature type="transmembrane region" description="Helical" evidence="2">
    <location>
        <begin position="50"/>
        <end position="75"/>
    </location>
</feature>
<feature type="transmembrane region" description="Helical" evidence="2">
    <location>
        <begin position="95"/>
        <end position="115"/>
    </location>
</feature>
<keyword evidence="2" id="KW-0472">Membrane</keyword>
<dbReference type="RefSeq" id="XP_062791744.1">
    <property type="nucleotide sequence ID" value="XM_062935693.1"/>
</dbReference>
<feature type="region of interest" description="Disordered" evidence="1">
    <location>
        <begin position="18"/>
        <end position="46"/>
    </location>
</feature>
<protein>
    <recommendedName>
        <fullName evidence="5">PIG-P domain-containing protein</fullName>
    </recommendedName>
</protein>
<dbReference type="GeneID" id="87956101"/>
<name>A0ABZ1D0E0_9TREE</name>
<dbReference type="InterPro" id="IPR029164">
    <property type="entry name" value="PIG-Y"/>
</dbReference>
<dbReference type="Proteomes" id="UP001329825">
    <property type="component" value="Chromosome 5"/>
</dbReference>
<reference evidence="3 4" key="1">
    <citation type="submission" date="2024-01" db="EMBL/GenBank/DDBJ databases">
        <title>Comparative genomics of Cryptococcus and Kwoniella reveals pathogenesis evolution and contrasting modes of karyotype evolution via chromosome fusion or intercentromeric recombination.</title>
        <authorList>
            <person name="Coelho M.A."/>
            <person name="David-Palma M."/>
            <person name="Shea T."/>
            <person name="Bowers K."/>
            <person name="McGinley-Smith S."/>
            <person name="Mohammad A.W."/>
            <person name="Gnirke A."/>
            <person name="Yurkov A.M."/>
            <person name="Nowrousian M."/>
            <person name="Sun S."/>
            <person name="Cuomo C.A."/>
            <person name="Heitman J."/>
        </authorList>
    </citation>
    <scope>NUCLEOTIDE SEQUENCE [LARGE SCALE GENOMIC DNA]</scope>
    <source>
        <strain evidence="3">CBS 11374</strain>
    </source>
</reference>
<dbReference type="Pfam" id="PF15159">
    <property type="entry name" value="PIG-Y"/>
    <property type="match status" value="1"/>
</dbReference>
<feature type="compositionally biased region" description="Basic and acidic residues" evidence="1">
    <location>
        <begin position="30"/>
        <end position="39"/>
    </location>
</feature>
<keyword evidence="2" id="KW-0812">Transmembrane</keyword>
<keyword evidence="4" id="KW-1185">Reference proteome</keyword>
<evidence type="ECO:0000313" key="3">
    <source>
        <dbReference type="EMBL" id="WRT67004.1"/>
    </source>
</evidence>
<evidence type="ECO:0000313" key="4">
    <source>
        <dbReference type="Proteomes" id="UP001329825"/>
    </source>
</evidence>
<accession>A0ABZ1D0E0</accession>
<keyword evidence="2" id="KW-1133">Transmembrane helix</keyword>
<organism evidence="3 4">
    <name type="scientific">Kwoniella shivajii</name>
    <dbReference type="NCBI Taxonomy" id="564305"/>
    <lineage>
        <taxon>Eukaryota</taxon>
        <taxon>Fungi</taxon>
        <taxon>Dikarya</taxon>
        <taxon>Basidiomycota</taxon>
        <taxon>Agaricomycotina</taxon>
        <taxon>Tremellomycetes</taxon>
        <taxon>Tremellales</taxon>
        <taxon>Cryptococcaceae</taxon>
        <taxon>Kwoniella</taxon>
    </lineage>
</organism>
<gene>
    <name evidence="3" type="ORF">IL334_003970</name>
</gene>